<proteinExistence type="predicted"/>
<reference evidence="1" key="2">
    <citation type="submission" date="2013-04" db="UniProtKB">
        <authorList>
            <consortium name="EnsemblPlants"/>
        </authorList>
    </citation>
    <scope>IDENTIFICATION</scope>
</reference>
<dbReference type="EnsemblPlants" id="OB06G13840.1">
    <property type="protein sequence ID" value="OB06G13840.1"/>
    <property type="gene ID" value="OB06G13840"/>
</dbReference>
<dbReference type="HOGENOM" id="CLU_2100683_0_0_1"/>
<dbReference type="Gramene" id="OB06G13840.1">
    <property type="protein sequence ID" value="OB06G13840.1"/>
    <property type="gene ID" value="OB06G13840"/>
</dbReference>
<sequence length="116" mass="13019">MALGGDNEEDRPVPFPRICEKVNGQWEVCVSPCEGQFEQLLAAVLSATCFFVPVKGVFGWWDMSGWEMTVQVFDVFGLWAKLDMVVQKGNIPRRCWMGVSGQIGRISSSTFTNQDH</sequence>
<dbReference type="Proteomes" id="UP000006038">
    <property type="component" value="Chromosome 6"/>
</dbReference>
<dbReference type="AlphaFoldDB" id="J3MBJ0"/>
<evidence type="ECO:0000313" key="1">
    <source>
        <dbReference type="EnsemblPlants" id="OB06G13840.1"/>
    </source>
</evidence>
<reference evidence="1" key="1">
    <citation type="journal article" date="2013" name="Nat. Commun.">
        <title>Whole-genome sequencing of Oryza brachyantha reveals mechanisms underlying Oryza genome evolution.</title>
        <authorList>
            <person name="Chen J."/>
            <person name="Huang Q."/>
            <person name="Gao D."/>
            <person name="Wang J."/>
            <person name="Lang Y."/>
            <person name="Liu T."/>
            <person name="Li B."/>
            <person name="Bai Z."/>
            <person name="Luis Goicoechea J."/>
            <person name="Liang C."/>
            <person name="Chen C."/>
            <person name="Zhang W."/>
            <person name="Sun S."/>
            <person name="Liao Y."/>
            <person name="Zhang X."/>
            <person name="Yang L."/>
            <person name="Song C."/>
            <person name="Wang M."/>
            <person name="Shi J."/>
            <person name="Liu G."/>
            <person name="Liu J."/>
            <person name="Zhou H."/>
            <person name="Zhou W."/>
            <person name="Yu Q."/>
            <person name="An N."/>
            <person name="Chen Y."/>
            <person name="Cai Q."/>
            <person name="Wang B."/>
            <person name="Liu B."/>
            <person name="Min J."/>
            <person name="Huang Y."/>
            <person name="Wu H."/>
            <person name="Li Z."/>
            <person name="Zhang Y."/>
            <person name="Yin Y."/>
            <person name="Song W."/>
            <person name="Jiang J."/>
            <person name="Jackson S.A."/>
            <person name="Wing R.A."/>
            <person name="Wang J."/>
            <person name="Chen M."/>
        </authorList>
    </citation>
    <scope>NUCLEOTIDE SEQUENCE [LARGE SCALE GENOMIC DNA]</scope>
    <source>
        <strain evidence="1">cv. IRGC 101232</strain>
    </source>
</reference>
<accession>J3MBJ0</accession>
<protein>
    <submittedName>
        <fullName evidence="1">Uncharacterized protein</fullName>
    </submittedName>
</protein>
<evidence type="ECO:0000313" key="2">
    <source>
        <dbReference type="Proteomes" id="UP000006038"/>
    </source>
</evidence>
<name>J3MBJ0_ORYBR</name>
<keyword evidence="2" id="KW-1185">Reference proteome</keyword>
<organism evidence="1">
    <name type="scientific">Oryza brachyantha</name>
    <name type="common">malo sina</name>
    <dbReference type="NCBI Taxonomy" id="4533"/>
    <lineage>
        <taxon>Eukaryota</taxon>
        <taxon>Viridiplantae</taxon>
        <taxon>Streptophyta</taxon>
        <taxon>Embryophyta</taxon>
        <taxon>Tracheophyta</taxon>
        <taxon>Spermatophyta</taxon>
        <taxon>Magnoliopsida</taxon>
        <taxon>Liliopsida</taxon>
        <taxon>Poales</taxon>
        <taxon>Poaceae</taxon>
        <taxon>BOP clade</taxon>
        <taxon>Oryzoideae</taxon>
        <taxon>Oryzeae</taxon>
        <taxon>Oryzinae</taxon>
        <taxon>Oryza</taxon>
    </lineage>
</organism>